<feature type="region of interest" description="Disordered" evidence="1">
    <location>
        <begin position="196"/>
        <end position="217"/>
    </location>
</feature>
<accession>A0AAN6Y4U9</accession>
<feature type="region of interest" description="Disordered" evidence="1">
    <location>
        <begin position="1"/>
        <end position="21"/>
    </location>
</feature>
<evidence type="ECO:0000313" key="3">
    <source>
        <dbReference type="Proteomes" id="UP001301769"/>
    </source>
</evidence>
<feature type="compositionally biased region" description="Low complexity" evidence="1">
    <location>
        <begin position="170"/>
        <end position="181"/>
    </location>
</feature>
<evidence type="ECO:0000313" key="2">
    <source>
        <dbReference type="EMBL" id="KAK4211875.1"/>
    </source>
</evidence>
<feature type="compositionally biased region" description="Low complexity" evidence="1">
    <location>
        <begin position="1"/>
        <end position="12"/>
    </location>
</feature>
<evidence type="ECO:0000256" key="1">
    <source>
        <dbReference type="SAM" id="MobiDB-lite"/>
    </source>
</evidence>
<name>A0AAN6Y4U9_9PEZI</name>
<proteinExistence type="predicted"/>
<reference evidence="2" key="1">
    <citation type="journal article" date="2023" name="Mol. Phylogenet. Evol.">
        <title>Genome-scale phylogeny and comparative genomics of the fungal order Sordariales.</title>
        <authorList>
            <person name="Hensen N."/>
            <person name="Bonometti L."/>
            <person name="Westerberg I."/>
            <person name="Brannstrom I.O."/>
            <person name="Guillou S."/>
            <person name="Cros-Aarteil S."/>
            <person name="Calhoun S."/>
            <person name="Haridas S."/>
            <person name="Kuo A."/>
            <person name="Mondo S."/>
            <person name="Pangilinan J."/>
            <person name="Riley R."/>
            <person name="LaButti K."/>
            <person name="Andreopoulos B."/>
            <person name="Lipzen A."/>
            <person name="Chen C."/>
            <person name="Yan M."/>
            <person name="Daum C."/>
            <person name="Ng V."/>
            <person name="Clum A."/>
            <person name="Steindorff A."/>
            <person name="Ohm R.A."/>
            <person name="Martin F."/>
            <person name="Silar P."/>
            <person name="Natvig D.O."/>
            <person name="Lalanne C."/>
            <person name="Gautier V."/>
            <person name="Ament-Velasquez S.L."/>
            <person name="Kruys A."/>
            <person name="Hutchinson M.I."/>
            <person name="Powell A.J."/>
            <person name="Barry K."/>
            <person name="Miller A.N."/>
            <person name="Grigoriev I.V."/>
            <person name="Debuchy R."/>
            <person name="Gladieux P."/>
            <person name="Hiltunen Thoren M."/>
            <person name="Johannesson H."/>
        </authorList>
    </citation>
    <scope>NUCLEOTIDE SEQUENCE</scope>
    <source>
        <strain evidence="2">PSN293</strain>
    </source>
</reference>
<feature type="compositionally biased region" description="Gly residues" evidence="1">
    <location>
        <begin position="205"/>
        <end position="217"/>
    </location>
</feature>
<organism evidence="2 3">
    <name type="scientific">Rhypophila decipiens</name>
    <dbReference type="NCBI Taxonomy" id="261697"/>
    <lineage>
        <taxon>Eukaryota</taxon>
        <taxon>Fungi</taxon>
        <taxon>Dikarya</taxon>
        <taxon>Ascomycota</taxon>
        <taxon>Pezizomycotina</taxon>
        <taxon>Sordariomycetes</taxon>
        <taxon>Sordariomycetidae</taxon>
        <taxon>Sordariales</taxon>
        <taxon>Naviculisporaceae</taxon>
        <taxon>Rhypophila</taxon>
    </lineage>
</organism>
<dbReference type="Proteomes" id="UP001301769">
    <property type="component" value="Unassembled WGS sequence"/>
</dbReference>
<gene>
    <name evidence="2" type="ORF">QBC37DRAFT_426092</name>
</gene>
<dbReference type="AlphaFoldDB" id="A0AAN6Y4U9"/>
<comment type="caution">
    <text evidence="2">The sequence shown here is derived from an EMBL/GenBank/DDBJ whole genome shotgun (WGS) entry which is preliminary data.</text>
</comment>
<feature type="region of interest" description="Disordered" evidence="1">
    <location>
        <begin position="119"/>
        <end position="181"/>
    </location>
</feature>
<dbReference type="EMBL" id="MU858139">
    <property type="protein sequence ID" value="KAK4211875.1"/>
    <property type="molecule type" value="Genomic_DNA"/>
</dbReference>
<reference evidence="2" key="2">
    <citation type="submission" date="2023-05" db="EMBL/GenBank/DDBJ databases">
        <authorList>
            <consortium name="Lawrence Berkeley National Laboratory"/>
            <person name="Steindorff A."/>
            <person name="Hensen N."/>
            <person name="Bonometti L."/>
            <person name="Westerberg I."/>
            <person name="Brannstrom I.O."/>
            <person name="Guillou S."/>
            <person name="Cros-Aarteil S."/>
            <person name="Calhoun S."/>
            <person name="Haridas S."/>
            <person name="Kuo A."/>
            <person name="Mondo S."/>
            <person name="Pangilinan J."/>
            <person name="Riley R."/>
            <person name="Labutti K."/>
            <person name="Andreopoulos B."/>
            <person name="Lipzen A."/>
            <person name="Chen C."/>
            <person name="Yanf M."/>
            <person name="Daum C."/>
            <person name="Ng V."/>
            <person name="Clum A."/>
            <person name="Ohm R."/>
            <person name="Martin F."/>
            <person name="Silar P."/>
            <person name="Natvig D."/>
            <person name="Lalanne C."/>
            <person name="Gautier V."/>
            <person name="Ament-Velasquez S.L."/>
            <person name="Kruys A."/>
            <person name="Hutchinson M.I."/>
            <person name="Powell A.J."/>
            <person name="Barry K."/>
            <person name="Miller A.N."/>
            <person name="Grigoriev I.V."/>
            <person name="Debuchy R."/>
            <person name="Gladieux P."/>
            <person name="Thoren M.H."/>
            <person name="Johannesson H."/>
        </authorList>
    </citation>
    <scope>NUCLEOTIDE SEQUENCE</scope>
    <source>
        <strain evidence="2">PSN293</strain>
    </source>
</reference>
<sequence length="217" mass="22320">MPSSSPSLLSAMKPPPAPVPISPSNINMVGNISRYFLCNAPGYHPSTPPKRKATDDLRAWDPSGMNFQSGPPPRLFRQPPSQLGQQIGQDFGTGRQMGDPDEQMVDAPAPQDHLATSFAAPRGNENIPPKEAQPGATEVDQAAQNGPAGGGAKPAVRRPRQQIRPGTKVGGRAAARAPAPAPTVVPVGVEVVDVGASASATAGRSGMGRNAGGTMGR</sequence>
<keyword evidence="3" id="KW-1185">Reference proteome</keyword>
<protein>
    <submittedName>
        <fullName evidence="2">Uncharacterized protein</fullName>
    </submittedName>
</protein>